<protein>
    <submittedName>
        <fullName evidence="2">Uncharacterized protein</fullName>
    </submittedName>
</protein>
<feature type="compositionally biased region" description="Low complexity" evidence="1">
    <location>
        <begin position="134"/>
        <end position="144"/>
    </location>
</feature>
<feature type="non-terminal residue" evidence="2">
    <location>
        <position position="1"/>
    </location>
</feature>
<organism evidence="2 3">
    <name type="scientific">Allacma fusca</name>
    <dbReference type="NCBI Taxonomy" id="39272"/>
    <lineage>
        <taxon>Eukaryota</taxon>
        <taxon>Metazoa</taxon>
        <taxon>Ecdysozoa</taxon>
        <taxon>Arthropoda</taxon>
        <taxon>Hexapoda</taxon>
        <taxon>Collembola</taxon>
        <taxon>Symphypleona</taxon>
        <taxon>Sminthuridae</taxon>
        <taxon>Allacma</taxon>
    </lineage>
</organism>
<proteinExistence type="predicted"/>
<accession>A0A8J2PL36</accession>
<dbReference type="Proteomes" id="UP000708208">
    <property type="component" value="Unassembled WGS sequence"/>
</dbReference>
<reference evidence="2" key="1">
    <citation type="submission" date="2021-06" db="EMBL/GenBank/DDBJ databases">
        <authorList>
            <person name="Hodson N. C."/>
            <person name="Mongue J. A."/>
            <person name="Jaron S. K."/>
        </authorList>
    </citation>
    <scope>NUCLEOTIDE SEQUENCE</scope>
</reference>
<comment type="caution">
    <text evidence="2">The sequence shown here is derived from an EMBL/GenBank/DDBJ whole genome shotgun (WGS) entry which is preliminary data.</text>
</comment>
<name>A0A8J2PL36_9HEXA</name>
<evidence type="ECO:0000313" key="2">
    <source>
        <dbReference type="EMBL" id="CAG7817664.1"/>
    </source>
</evidence>
<dbReference type="AlphaFoldDB" id="A0A8J2PL36"/>
<feature type="compositionally biased region" description="Low complexity" evidence="1">
    <location>
        <begin position="106"/>
        <end position="119"/>
    </location>
</feature>
<sequence>RFNSTVLPPSSSLTITPPVSQHGSGDSFTPTKGIILPEQDTPIDLSASSSTSNIDMVRVKTETLSSDLEDDDNIASDPEMNNSDEDLKFRKSAYYEDSDEEGSILSQRNSTSHSRSSCSPKIDRVPSPLDLTRTTTNNNNNNNNSSPPKIAT</sequence>
<feature type="compositionally biased region" description="Polar residues" evidence="1">
    <location>
        <begin position="21"/>
        <end position="30"/>
    </location>
</feature>
<gene>
    <name evidence="2" type="ORF">AFUS01_LOCUS28216</name>
</gene>
<evidence type="ECO:0000313" key="3">
    <source>
        <dbReference type="Proteomes" id="UP000708208"/>
    </source>
</evidence>
<feature type="region of interest" description="Disordered" evidence="1">
    <location>
        <begin position="1"/>
        <end position="152"/>
    </location>
</feature>
<keyword evidence="3" id="KW-1185">Reference proteome</keyword>
<dbReference type="EMBL" id="CAJVCH010399819">
    <property type="protein sequence ID" value="CAG7817664.1"/>
    <property type="molecule type" value="Genomic_DNA"/>
</dbReference>
<evidence type="ECO:0000256" key="1">
    <source>
        <dbReference type="SAM" id="MobiDB-lite"/>
    </source>
</evidence>
<feature type="compositionally biased region" description="Low complexity" evidence="1">
    <location>
        <begin position="1"/>
        <end position="20"/>
    </location>
</feature>